<evidence type="ECO:0000256" key="7">
    <source>
        <dbReference type="SAM" id="Phobius"/>
    </source>
</evidence>
<evidence type="ECO:0000256" key="1">
    <source>
        <dbReference type="ARBA" id="ARBA00022679"/>
    </source>
</evidence>
<dbReference type="PRINTS" id="PR00471">
    <property type="entry name" value="ACETATEKNASE"/>
</dbReference>
<feature type="binding site" evidence="5">
    <location>
        <position position="971"/>
    </location>
    <ligand>
        <name>Mg(2+)</name>
        <dbReference type="ChEBI" id="CHEBI:18420"/>
    </ligand>
</feature>
<evidence type="ECO:0000256" key="6">
    <source>
        <dbReference type="SAM" id="MobiDB-lite"/>
    </source>
</evidence>
<organism evidence="9 10">
    <name type="scientific">Durusdinium trenchii</name>
    <dbReference type="NCBI Taxonomy" id="1381693"/>
    <lineage>
        <taxon>Eukaryota</taxon>
        <taxon>Sar</taxon>
        <taxon>Alveolata</taxon>
        <taxon>Dinophyceae</taxon>
        <taxon>Suessiales</taxon>
        <taxon>Symbiodiniaceae</taxon>
        <taxon>Durusdinium</taxon>
    </lineage>
</organism>
<evidence type="ECO:0000256" key="5">
    <source>
        <dbReference type="HAMAP-Rule" id="MF_03131"/>
    </source>
</evidence>
<feature type="binding site" evidence="5">
    <location>
        <begin position="793"/>
        <end position="797"/>
    </location>
    <ligand>
        <name>ATP</name>
        <dbReference type="ChEBI" id="CHEBI:30616"/>
    </ligand>
</feature>
<comment type="caution">
    <text evidence="5">Lacks conserved residue(s) required for the propagation of feature annotation.</text>
</comment>
<feature type="transmembrane region" description="Helical" evidence="7">
    <location>
        <begin position="250"/>
        <end position="271"/>
    </location>
</feature>
<dbReference type="InterPro" id="IPR036291">
    <property type="entry name" value="NAD(P)-bd_dom_sf"/>
</dbReference>
<dbReference type="Pfam" id="PF13460">
    <property type="entry name" value="NAD_binding_10"/>
    <property type="match status" value="1"/>
</dbReference>
<dbReference type="SUPFAM" id="SSF51735">
    <property type="entry name" value="NAD(P)-binding Rossmann-fold domains"/>
    <property type="match status" value="1"/>
</dbReference>
<dbReference type="Proteomes" id="UP001642484">
    <property type="component" value="Unassembled WGS sequence"/>
</dbReference>
<dbReference type="CDD" id="cd24010">
    <property type="entry name" value="ASKHA_NBD_AcK_PK"/>
    <property type="match status" value="1"/>
</dbReference>
<keyword evidence="2 5" id="KW-0547">Nucleotide-binding</keyword>
<evidence type="ECO:0000256" key="4">
    <source>
        <dbReference type="ARBA" id="ARBA00022840"/>
    </source>
</evidence>
<evidence type="ECO:0000256" key="3">
    <source>
        <dbReference type="ARBA" id="ARBA00022777"/>
    </source>
</evidence>
<dbReference type="InterPro" id="IPR000890">
    <property type="entry name" value="Aliphatic_acid_kin_short-chain"/>
</dbReference>
<evidence type="ECO:0000256" key="2">
    <source>
        <dbReference type="ARBA" id="ARBA00022741"/>
    </source>
</evidence>
<keyword evidence="7" id="KW-0812">Transmembrane</keyword>
<comment type="pathway">
    <text evidence="5">Metabolic intermediate biosynthesis; acetyl-CoA biosynthesis; acetyl-CoA from acetate: step 1/2.</text>
</comment>
<dbReference type="NCBIfam" id="TIGR00016">
    <property type="entry name" value="ackA"/>
    <property type="match status" value="1"/>
</dbReference>
<proteinExistence type="inferred from homology"/>
<evidence type="ECO:0000313" key="9">
    <source>
        <dbReference type="EMBL" id="CAK9055395.1"/>
    </source>
</evidence>
<keyword evidence="1 5" id="KW-0808">Transferase</keyword>
<feature type="binding site" evidence="5">
    <location>
        <begin position="914"/>
        <end position="918"/>
    </location>
    <ligand>
        <name>ATP</name>
        <dbReference type="ChEBI" id="CHEBI:30616"/>
    </ligand>
</feature>
<dbReference type="HAMAP" id="MF_00020">
    <property type="entry name" value="Acetate_kinase"/>
    <property type="match status" value="1"/>
</dbReference>
<keyword evidence="10" id="KW-1185">Reference proteome</keyword>
<evidence type="ECO:0000259" key="8">
    <source>
        <dbReference type="Pfam" id="PF13460"/>
    </source>
</evidence>
<keyword evidence="7" id="KW-0472">Membrane</keyword>
<keyword evidence="4 5" id="KW-0067">ATP-binding</keyword>
<keyword evidence="5" id="KW-0479">Metal-binding</keyword>
<reference evidence="9 10" key="1">
    <citation type="submission" date="2024-02" db="EMBL/GenBank/DDBJ databases">
        <authorList>
            <person name="Chen Y."/>
            <person name="Shah S."/>
            <person name="Dougan E. K."/>
            <person name="Thang M."/>
            <person name="Chan C."/>
        </authorList>
    </citation>
    <scope>NUCLEOTIDE SEQUENCE [LARGE SCALE GENOMIC DNA]</scope>
</reference>
<name>A0ABP0MV65_9DINO</name>
<comment type="catalytic activity">
    <reaction evidence="5">
        <text>acetate + ATP = acetyl phosphate + ADP</text>
        <dbReference type="Rhea" id="RHEA:11352"/>
        <dbReference type="ChEBI" id="CHEBI:22191"/>
        <dbReference type="ChEBI" id="CHEBI:30089"/>
        <dbReference type="ChEBI" id="CHEBI:30616"/>
        <dbReference type="ChEBI" id="CHEBI:456216"/>
        <dbReference type="EC" id="2.7.2.1"/>
    </reaction>
</comment>
<feature type="domain" description="NAD(P)-binding" evidence="8">
    <location>
        <begin position="387"/>
        <end position="560"/>
    </location>
</feature>
<keyword evidence="3 5" id="KW-0418">Kinase</keyword>
<feature type="region of interest" description="Disordered" evidence="6">
    <location>
        <begin position="989"/>
        <end position="1017"/>
    </location>
</feature>
<accession>A0ABP0MV65</accession>
<feature type="active site" description="Proton donor/acceptor" evidence="5">
    <location>
        <position position="733"/>
    </location>
</feature>
<keyword evidence="5" id="KW-0460">Magnesium</keyword>
<dbReference type="SUPFAM" id="SSF53067">
    <property type="entry name" value="Actin-like ATPase domain"/>
    <property type="match status" value="2"/>
</dbReference>
<dbReference type="PROSITE" id="PS01076">
    <property type="entry name" value="ACETATE_KINASE_2"/>
    <property type="match status" value="1"/>
</dbReference>
<dbReference type="Gene3D" id="3.30.420.40">
    <property type="match status" value="2"/>
</dbReference>
<comment type="caution">
    <text evidence="9">The sequence shown here is derived from an EMBL/GenBank/DDBJ whole genome shotgun (WGS) entry which is preliminary data.</text>
</comment>
<gene>
    <name evidence="9" type="ORF">CCMP2556_LOCUS27547</name>
</gene>
<protein>
    <recommendedName>
        <fullName evidence="5">Probable acetate kinase</fullName>
        <ecNumber evidence="5">2.7.2.1</ecNumber>
    </recommendedName>
    <alternativeName>
        <fullName evidence="5">Acetokinase</fullName>
    </alternativeName>
</protein>
<dbReference type="InterPro" id="IPR004372">
    <property type="entry name" value="Ac/propionate_kinase"/>
</dbReference>
<dbReference type="Pfam" id="PF00871">
    <property type="entry name" value="Acetate_kinase"/>
    <property type="match status" value="1"/>
</dbReference>
<comment type="similarity">
    <text evidence="5">Belongs to the acetokinase family.</text>
</comment>
<evidence type="ECO:0000313" key="10">
    <source>
        <dbReference type="Proteomes" id="UP001642484"/>
    </source>
</evidence>
<keyword evidence="7" id="KW-1133">Transmembrane helix</keyword>
<dbReference type="PANTHER" id="PTHR21060:SF15">
    <property type="entry name" value="ACETATE KINASE-RELATED"/>
    <property type="match status" value="1"/>
</dbReference>
<dbReference type="EC" id="2.7.2.1" evidence="5"/>
<dbReference type="InterPro" id="IPR023865">
    <property type="entry name" value="Aliphatic_acid_kinase_CS"/>
</dbReference>
<feature type="site" description="Transition state stabilizer" evidence="5">
    <location>
        <position position="826"/>
    </location>
</feature>
<dbReference type="EMBL" id="CAXAMN010020001">
    <property type="protein sequence ID" value="CAK9055395.1"/>
    <property type="molecule type" value="Genomic_DNA"/>
</dbReference>
<dbReference type="InterPro" id="IPR043129">
    <property type="entry name" value="ATPase_NBD"/>
</dbReference>
<feature type="binding site" evidence="5">
    <location>
        <position position="678"/>
    </location>
    <ligand>
        <name>substrate</name>
    </ligand>
</feature>
<sequence length="1044" mass="113155">MAGVLLCTRTARGPGQRRLRGVQRWDLAPQLKSAAADVLHEAASAAVALGITEEDEGTPAKQINTTSSGEQLVEELLSNKKLTHEVRLTPVEDGWIREGRIYDIFLKDANVGQTTHVALGDKNDVRFVVTDLNVDVECKYDLRLTRVDFGETGRVVAKLTGSQMTLQFPQQGVGPGSCEFAQGLDLDIREVVSDRDAINVEIGNILRGNLMGIRSEIVRSMEDGLCRNLLAPSMGGTSGLNLPMAPAQSMWPLVIGSVLALILLLCGAFFLGRCSVQDWSRSHKVKRSLGPLFSSEEDRLQHRGGMRYIPDADDPVAEKWIGWVRERAASSGSACGASRARVTRAAGLWCRSLDRRFLPRGRPLFARVAGPSTRCQVQDGDTIAVVGAGGNVGRLVTQRLCSMGRFQVHGVVRDRQKASTWAQDLENLSLFEADTRDAAALLEPLSSAAAVVCTTGVPAFGISGQWEKGNHPETVDHFGVKNVAHVWSSAEKVPKRRFVLMSSIGVTRRDGFPYNILNGGGVLDAKARGEEAVAQMASAEGFGVTVVRPGQLFGGPYENNRYLGTLFQLDKDINTRGVSVQPGDTAVGDTLRSSLAGVLVRYALFSWNKRASSPSASGLTKMLFGSADGLYTPRARLRTSEAGSEGSLLPGSSNGHRAALEVILSRLEFNSLAAVGHRVVHGETFTRATLVNEEVLERIERAGRLAPMHNPWNLLGIQVAQETLKCPQMAVFDTAFHQTMPPEAYMYALPHELCEKHGLRKYGFHGTSYLYIVSKAAKALQKPVKEVNLIVCHLGSGASMCAIQAGQCIDTTMGFTPLEGLVMGTRCGDLDPAVPLHLIELGYSTEEVSELLNKHSGLKGLCGFSDNRDVEARFRTGEHRAQLAKRIQVYRTRKHLGSYLVALNRVDALIFTGGVGENSPLHRSLVCEGLERLGIQLDEEANQAAEGRCTGGTALHKPASKTEIWVIPTDEELSIAQQTADLLVVNEEGTPPEEEEIDQMLSSLGSSTSGSQANEQMDKRMGLAQETFSQAVQNVVSGKIFDES</sequence>
<dbReference type="Gene3D" id="3.40.50.720">
    <property type="entry name" value="NAD(P)-binding Rossmann-like Domain"/>
    <property type="match status" value="1"/>
</dbReference>
<feature type="site" description="Transition state stabilizer" evidence="5">
    <location>
        <position position="765"/>
    </location>
</feature>
<feature type="compositionally biased region" description="Low complexity" evidence="6">
    <location>
        <begin position="1001"/>
        <end position="1011"/>
    </location>
</feature>
<dbReference type="InterPro" id="IPR016040">
    <property type="entry name" value="NAD(P)-bd_dom"/>
</dbReference>
<dbReference type="PANTHER" id="PTHR21060">
    <property type="entry name" value="ACETATE KINASE"/>
    <property type="match status" value="1"/>
</dbReference>
<feature type="binding site" evidence="5">
    <location>
        <begin position="866"/>
        <end position="868"/>
    </location>
    <ligand>
        <name>ATP</name>
        <dbReference type="ChEBI" id="CHEBI:30616"/>
    </ligand>
</feature>
<comment type="cofactor">
    <cofactor evidence="5">
        <name>Mg(2+)</name>
        <dbReference type="ChEBI" id="CHEBI:18420"/>
    </cofactor>
</comment>